<keyword evidence="1" id="KW-0812">Transmembrane</keyword>
<evidence type="ECO:0000313" key="2">
    <source>
        <dbReference type="EMBL" id="MPM53012.1"/>
    </source>
</evidence>
<reference evidence="2" key="1">
    <citation type="submission" date="2019-08" db="EMBL/GenBank/DDBJ databases">
        <authorList>
            <person name="Kucharzyk K."/>
            <person name="Murdoch R.W."/>
            <person name="Higgins S."/>
            <person name="Loffler F."/>
        </authorList>
    </citation>
    <scope>NUCLEOTIDE SEQUENCE</scope>
</reference>
<protein>
    <submittedName>
        <fullName evidence="2">Uncharacterized protein</fullName>
    </submittedName>
</protein>
<dbReference type="AlphaFoldDB" id="A0A645AIG1"/>
<name>A0A645AIG1_9ZZZZ</name>
<sequence>MIKRLSTFFSSSLIPCSALLRNSLPSSRNGSVTTPTVKSPMSLAIFAITGVAPVPVPPPIPAVTNTISVPPSSDFWITSMLSIAAFLPFSGLHPAPRPRVTSLPSWIFSGIGLALKAWLSVLQIKKSTSLIPWRYIWFTALPPPPPTPITLIIDFPYSQSVGKYSSIIMQSYASLLVVSNISPKIWDTPPRNLPVFLILFFLFFSSLDVAGAAISRSSKSTGSSSGADWAIFFILS</sequence>
<keyword evidence="1" id="KW-0472">Membrane</keyword>
<feature type="transmembrane region" description="Helical" evidence="1">
    <location>
        <begin position="193"/>
        <end position="214"/>
    </location>
</feature>
<comment type="caution">
    <text evidence="2">The sequence shown here is derived from an EMBL/GenBank/DDBJ whole genome shotgun (WGS) entry which is preliminary data.</text>
</comment>
<evidence type="ECO:0000256" key="1">
    <source>
        <dbReference type="SAM" id="Phobius"/>
    </source>
</evidence>
<proteinExistence type="predicted"/>
<organism evidence="2">
    <name type="scientific">bioreactor metagenome</name>
    <dbReference type="NCBI Taxonomy" id="1076179"/>
    <lineage>
        <taxon>unclassified sequences</taxon>
        <taxon>metagenomes</taxon>
        <taxon>ecological metagenomes</taxon>
    </lineage>
</organism>
<dbReference type="EMBL" id="VSSQ01014133">
    <property type="protein sequence ID" value="MPM53012.1"/>
    <property type="molecule type" value="Genomic_DNA"/>
</dbReference>
<accession>A0A645AIG1</accession>
<keyword evidence="1" id="KW-1133">Transmembrane helix</keyword>
<gene>
    <name evidence="2" type="ORF">SDC9_99776</name>
</gene>